<dbReference type="AlphaFoldDB" id="A0A3Q7JUR3"/>
<evidence type="ECO:0000313" key="3">
    <source>
        <dbReference type="Proteomes" id="UP000004994"/>
    </source>
</evidence>
<dbReference type="Proteomes" id="UP000004994">
    <property type="component" value="Chromosome 12"/>
</dbReference>
<dbReference type="InterPro" id="IPR012337">
    <property type="entry name" value="RNaseH-like_sf"/>
</dbReference>
<dbReference type="Pfam" id="PF05699">
    <property type="entry name" value="Dimer_Tnp_hAT"/>
    <property type="match status" value="1"/>
</dbReference>
<reference evidence="2" key="2">
    <citation type="submission" date="2019-01" db="UniProtKB">
        <authorList>
            <consortium name="EnsemblPlants"/>
        </authorList>
    </citation>
    <scope>IDENTIFICATION</scope>
    <source>
        <strain evidence="2">cv. Heinz 1706</strain>
    </source>
</reference>
<dbReference type="InterPro" id="IPR008906">
    <property type="entry name" value="HATC_C_dom"/>
</dbReference>
<dbReference type="PANTHER" id="PTHR23272:SF184">
    <property type="entry name" value="OS03G0311250 PROTEIN"/>
    <property type="match status" value="1"/>
</dbReference>
<evidence type="ECO:0000259" key="1">
    <source>
        <dbReference type="Pfam" id="PF05699"/>
    </source>
</evidence>
<feature type="domain" description="HAT C-terminal dimerisation" evidence="1">
    <location>
        <begin position="22"/>
        <end position="75"/>
    </location>
</feature>
<keyword evidence="3" id="KW-1185">Reference proteome</keyword>
<reference evidence="2" key="1">
    <citation type="journal article" date="2012" name="Nature">
        <title>The tomato genome sequence provides insights into fleshy fruit evolution.</title>
        <authorList>
            <consortium name="Tomato Genome Consortium"/>
        </authorList>
    </citation>
    <scope>NUCLEOTIDE SEQUENCE [LARGE SCALE GENOMIC DNA]</scope>
    <source>
        <strain evidence="2">cv. Heinz 1706</strain>
    </source>
</reference>
<evidence type="ECO:0000313" key="2">
    <source>
        <dbReference type="EnsemblPlants" id="Solyc12g035425.1.1"/>
    </source>
</evidence>
<dbReference type="Gramene" id="Solyc12g035425.1.1">
    <property type="protein sequence ID" value="Solyc12g035425.1.1"/>
    <property type="gene ID" value="Solyc12g035425.1"/>
</dbReference>
<protein>
    <recommendedName>
        <fullName evidence="1">HAT C-terminal dimerisation domain-containing protein</fullName>
    </recommendedName>
</protein>
<sequence>MRGFLGLTSTNHDDFEEHLNQSLEVVEDKYENEDLIPWWRRRSVAFPILSKMVRDVLTIRASSVALQDSFSAAIRHEVFPVLKNLSSSRNTFVPQVLDEEDEDSRLI</sequence>
<dbReference type="EnsemblPlants" id="Solyc12g035425.1.1">
    <property type="protein sequence ID" value="Solyc12g035425.1.1"/>
    <property type="gene ID" value="Solyc12g035425.1"/>
</dbReference>
<dbReference type="SUPFAM" id="SSF53098">
    <property type="entry name" value="Ribonuclease H-like"/>
    <property type="match status" value="1"/>
</dbReference>
<accession>A0A3Q7JUR3</accession>
<organism evidence="2">
    <name type="scientific">Solanum lycopersicum</name>
    <name type="common">Tomato</name>
    <name type="synonym">Lycopersicon esculentum</name>
    <dbReference type="NCBI Taxonomy" id="4081"/>
    <lineage>
        <taxon>Eukaryota</taxon>
        <taxon>Viridiplantae</taxon>
        <taxon>Streptophyta</taxon>
        <taxon>Embryophyta</taxon>
        <taxon>Tracheophyta</taxon>
        <taxon>Spermatophyta</taxon>
        <taxon>Magnoliopsida</taxon>
        <taxon>eudicotyledons</taxon>
        <taxon>Gunneridae</taxon>
        <taxon>Pentapetalae</taxon>
        <taxon>asterids</taxon>
        <taxon>lamiids</taxon>
        <taxon>Solanales</taxon>
        <taxon>Solanaceae</taxon>
        <taxon>Solanoideae</taxon>
        <taxon>Solaneae</taxon>
        <taxon>Solanum</taxon>
        <taxon>Solanum subgen. Lycopersicon</taxon>
    </lineage>
</organism>
<dbReference type="PANTHER" id="PTHR23272">
    <property type="entry name" value="BED FINGER-RELATED"/>
    <property type="match status" value="1"/>
</dbReference>
<name>A0A3Q7JUR3_SOLLC</name>
<proteinExistence type="predicted"/>
<dbReference type="GO" id="GO:0046983">
    <property type="term" value="F:protein dimerization activity"/>
    <property type="evidence" value="ECO:0007669"/>
    <property type="project" value="InterPro"/>
</dbReference>
<dbReference type="InParanoid" id="A0A3Q7JUR3"/>